<dbReference type="GO" id="GO:0004407">
    <property type="term" value="F:histone deacetylase activity"/>
    <property type="evidence" value="ECO:0007669"/>
    <property type="project" value="TreeGrafter"/>
</dbReference>
<dbReference type="AlphaFoldDB" id="A0A8J6TGD1"/>
<comment type="caution">
    <text evidence="7">The sequence shown here is derived from an EMBL/GenBank/DDBJ whole genome shotgun (WGS) entry which is preliminary data.</text>
</comment>
<dbReference type="InterPro" id="IPR000286">
    <property type="entry name" value="HDACs"/>
</dbReference>
<comment type="similarity">
    <text evidence="2">Belongs to the histone deacetylase family.</text>
</comment>
<dbReference type="Pfam" id="PF00850">
    <property type="entry name" value="Hist_deacetyl"/>
    <property type="match status" value="1"/>
</dbReference>
<dbReference type="InterPro" id="IPR023696">
    <property type="entry name" value="Ureohydrolase_dom_sf"/>
</dbReference>
<accession>A0A8J6TGD1</accession>
<dbReference type="EMBL" id="JACNJH010000087">
    <property type="protein sequence ID" value="MBC8360395.1"/>
    <property type="molecule type" value="Genomic_DNA"/>
</dbReference>
<dbReference type="InterPro" id="IPR016181">
    <property type="entry name" value="Acyl_CoA_acyltransferase"/>
</dbReference>
<dbReference type="Gene3D" id="3.40.630.30">
    <property type="match status" value="1"/>
</dbReference>
<evidence type="ECO:0000256" key="3">
    <source>
        <dbReference type="ARBA" id="ARBA00022723"/>
    </source>
</evidence>
<keyword evidence="3" id="KW-0479">Metal-binding</keyword>
<sequence>MFRIRRIYDDTLAADQEVIAQVQSILREQFPLLSEKNITELPEQLRNPIKFGFRSILFVAEGPRSRVRGFALLQHAPDLSFCYLNFIAAGRLQTGGGIGSALYERVREESSALNAIGIFFECLPDDPKLCRDPKVVKQNAARLRFYERYGARPIVNTCYEKPFRPEDDCAPYLVYDNLGTKQRLSRHKMRRIVRAILGRKYGYLFSPEYIEMVVQSFRDDPVRLREPKYVGEEPYAAVKPVNSIEKRIVLVVNDKHTIHHVHNRGYVESPVRIRAILRAIEPTGLFENTRVRHFADKHIKAVHAGDFVDYLKRVCARVEPGESVYPYVFPIRNAARRPKDLPIRAGYYCIDTFTPLNENAYLAAKRSVDCALTAATKMLEGYRLAYALVRPPGHHAERRAFGGFCYFNSAAIAAQYLSSYGKVAILDLDYHHGNGTQNIFYDRADVLTISIHGHPSIAYPFFSGFEDEKGEGAGHGYNINVPLPEHLDGETYRESLKKVLRRIAAFQPQFLIVALGFDPAKDDPTGSWSLRAKDFRINGKMVGSLRFPTLVVQEGGYRVRSLGLNARNFFLGLWSGFHSRDSLPKNNKQLEKRSSPS</sequence>
<evidence type="ECO:0000256" key="4">
    <source>
        <dbReference type="ARBA" id="ARBA00022801"/>
    </source>
</evidence>
<keyword evidence="4" id="KW-0378">Hydrolase</keyword>
<comment type="cofactor">
    <cofactor evidence="1">
        <name>Zn(2+)</name>
        <dbReference type="ChEBI" id="CHEBI:29105"/>
    </cofactor>
</comment>
<dbReference type="PANTHER" id="PTHR10625">
    <property type="entry name" value="HISTONE DEACETYLASE HDAC1-RELATED"/>
    <property type="match status" value="1"/>
</dbReference>
<dbReference type="InterPro" id="IPR023801">
    <property type="entry name" value="His_deacetylse_dom"/>
</dbReference>
<dbReference type="PANTHER" id="PTHR10625:SF17">
    <property type="entry name" value="HISTONE DEACETYLASE 8"/>
    <property type="match status" value="1"/>
</dbReference>
<evidence type="ECO:0000256" key="1">
    <source>
        <dbReference type="ARBA" id="ARBA00001947"/>
    </source>
</evidence>
<evidence type="ECO:0000259" key="6">
    <source>
        <dbReference type="PROSITE" id="PS51186"/>
    </source>
</evidence>
<gene>
    <name evidence="7" type="ORF">H8E23_03210</name>
</gene>
<reference evidence="7 8" key="1">
    <citation type="submission" date="2020-08" db="EMBL/GenBank/DDBJ databases">
        <title>Bridging the membrane lipid divide: bacteria of the FCB group superphylum have the potential to synthesize archaeal ether lipids.</title>
        <authorList>
            <person name="Villanueva L."/>
            <person name="Von Meijenfeldt F.A.B."/>
            <person name="Westbye A.B."/>
            <person name="Yadav S."/>
            <person name="Hopmans E.C."/>
            <person name="Dutilh B.E."/>
            <person name="Sinninghe Damste J.S."/>
        </authorList>
    </citation>
    <scope>NUCLEOTIDE SEQUENCE [LARGE SCALE GENOMIC DNA]</scope>
    <source>
        <strain evidence="7">NIOZ-UU30</strain>
    </source>
</reference>
<keyword evidence="5" id="KW-0862">Zinc</keyword>
<evidence type="ECO:0000313" key="8">
    <source>
        <dbReference type="Proteomes" id="UP000603434"/>
    </source>
</evidence>
<dbReference type="SUPFAM" id="SSF52768">
    <property type="entry name" value="Arginase/deacetylase"/>
    <property type="match status" value="1"/>
</dbReference>
<dbReference type="Gene3D" id="3.40.800.20">
    <property type="entry name" value="Histone deacetylase domain"/>
    <property type="match status" value="1"/>
</dbReference>
<dbReference type="GO" id="GO:0016787">
    <property type="term" value="F:hydrolase activity"/>
    <property type="evidence" value="ECO:0007669"/>
    <property type="project" value="UniProtKB-KW"/>
</dbReference>
<dbReference type="InterPro" id="IPR000182">
    <property type="entry name" value="GNAT_dom"/>
</dbReference>
<dbReference type="GO" id="GO:0046872">
    <property type="term" value="F:metal ion binding"/>
    <property type="evidence" value="ECO:0007669"/>
    <property type="project" value="UniProtKB-KW"/>
</dbReference>
<dbReference type="CDD" id="cd10001">
    <property type="entry name" value="HDAC_classII_APAH"/>
    <property type="match status" value="1"/>
</dbReference>
<dbReference type="InterPro" id="IPR037138">
    <property type="entry name" value="His_deacetylse_dom_sf"/>
</dbReference>
<evidence type="ECO:0000313" key="7">
    <source>
        <dbReference type="EMBL" id="MBC8360395.1"/>
    </source>
</evidence>
<dbReference type="PRINTS" id="PR01270">
    <property type="entry name" value="HDASUPER"/>
</dbReference>
<dbReference type="GO" id="GO:0040029">
    <property type="term" value="P:epigenetic regulation of gene expression"/>
    <property type="evidence" value="ECO:0007669"/>
    <property type="project" value="TreeGrafter"/>
</dbReference>
<evidence type="ECO:0000256" key="2">
    <source>
        <dbReference type="ARBA" id="ARBA00005947"/>
    </source>
</evidence>
<feature type="domain" description="N-acetyltransferase" evidence="6">
    <location>
        <begin position="9"/>
        <end position="170"/>
    </location>
</feature>
<protein>
    <submittedName>
        <fullName evidence="7">Histone deacetylase family protein</fullName>
    </submittedName>
</protein>
<dbReference type="Proteomes" id="UP000603434">
    <property type="component" value="Unassembled WGS sequence"/>
</dbReference>
<dbReference type="PROSITE" id="PS51186">
    <property type="entry name" value="GNAT"/>
    <property type="match status" value="1"/>
</dbReference>
<dbReference type="SUPFAM" id="SSF55729">
    <property type="entry name" value="Acyl-CoA N-acyltransferases (Nat)"/>
    <property type="match status" value="1"/>
</dbReference>
<evidence type="ECO:0000256" key="5">
    <source>
        <dbReference type="ARBA" id="ARBA00022833"/>
    </source>
</evidence>
<dbReference type="GO" id="GO:0016747">
    <property type="term" value="F:acyltransferase activity, transferring groups other than amino-acyl groups"/>
    <property type="evidence" value="ECO:0007669"/>
    <property type="project" value="InterPro"/>
</dbReference>
<name>A0A8J6TGD1_9BACT</name>
<proteinExistence type="inferred from homology"/>
<organism evidence="7 8">
    <name type="scientific">Candidatus Desulfatibia profunda</name>
    <dbReference type="NCBI Taxonomy" id="2841695"/>
    <lineage>
        <taxon>Bacteria</taxon>
        <taxon>Pseudomonadati</taxon>
        <taxon>Thermodesulfobacteriota</taxon>
        <taxon>Desulfobacteria</taxon>
        <taxon>Desulfobacterales</taxon>
        <taxon>Desulfobacterales incertae sedis</taxon>
        <taxon>Candidatus Desulfatibia</taxon>
    </lineage>
</organism>